<reference evidence="2 3" key="2">
    <citation type="submission" date="2024-07" db="EMBL/GenBank/DDBJ databases">
        <authorList>
            <person name="Akdeniz Z."/>
        </authorList>
    </citation>
    <scope>NUCLEOTIDE SEQUENCE [LARGE SCALE GENOMIC DNA]</scope>
</reference>
<gene>
    <name evidence="2" type="ORF">HINF_LOCUS45244</name>
    <name evidence="1" type="ORF">HINF_LOCUS56568</name>
</gene>
<accession>A0AA86VK35</accession>
<dbReference type="AlphaFoldDB" id="A0AA86VK35"/>
<comment type="caution">
    <text evidence="1">The sequence shown here is derived from an EMBL/GenBank/DDBJ whole genome shotgun (WGS) entry which is preliminary data.</text>
</comment>
<dbReference type="EMBL" id="CAXDID020000195">
    <property type="protein sequence ID" value="CAL6053246.1"/>
    <property type="molecule type" value="Genomic_DNA"/>
</dbReference>
<reference evidence="1" key="1">
    <citation type="submission" date="2023-06" db="EMBL/GenBank/DDBJ databases">
        <authorList>
            <person name="Kurt Z."/>
        </authorList>
    </citation>
    <scope>NUCLEOTIDE SEQUENCE</scope>
</reference>
<evidence type="ECO:0000313" key="2">
    <source>
        <dbReference type="EMBL" id="CAL6053246.1"/>
    </source>
</evidence>
<evidence type="ECO:0000313" key="3">
    <source>
        <dbReference type="Proteomes" id="UP001642409"/>
    </source>
</evidence>
<proteinExistence type="predicted"/>
<organism evidence="1">
    <name type="scientific">Hexamita inflata</name>
    <dbReference type="NCBI Taxonomy" id="28002"/>
    <lineage>
        <taxon>Eukaryota</taxon>
        <taxon>Metamonada</taxon>
        <taxon>Diplomonadida</taxon>
        <taxon>Hexamitidae</taxon>
        <taxon>Hexamitinae</taxon>
        <taxon>Hexamita</taxon>
    </lineage>
</organism>
<keyword evidence="3" id="KW-1185">Reference proteome</keyword>
<sequence>MRRLLQLYIAILQYSTQLNVFSIKTSKIEIFRSGDNDMLNYFRILLFKDCTRYYCNQEKKIENFCFEQVKNSQFGRATLYSWDMLCNDSADLRGFMQWQHNEKTPWTRLNSFNFMTCQLIFYEIIQKKNFRFADGK</sequence>
<protein>
    <submittedName>
        <fullName evidence="2">Hypothetical_protein</fullName>
    </submittedName>
</protein>
<dbReference type="EMBL" id="CATOUU010001050">
    <property type="protein sequence ID" value="CAI9968923.1"/>
    <property type="molecule type" value="Genomic_DNA"/>
</dbReference>
<dbReference type="Proteomes" id="UP001642409">
    <property type="component" value="Unassembled WGS sequence"/>
</dbReference>
<name>A0AA86VK35_9EUKA</name>
<evidence type="ECO:0000313" key="1">
    <source>
        <dbReference type="EMBL" id="CAI9968923.1"/>
    </source>
</evidence>